<evidence type="ECO:0000313" key="4">
    <source>
        <dbReference type="Proteomes" id="UP000236146"/>
    </source>
</evidence>
<reference evidence="3 4" key="1">
    <citation type="submission" date="2016-10" db="EMBL/GenBank/DDBJ databases">
        <authorList>
            <person name="Varghese N."/>
        </authorList>
    </citation>
    <scope>NUCLEOTIDE SEQUENCE [LARGE SCALE GENOMIC DNA]</scope>
    <source>
        <strain evidence="3 4">KA00225</strain>
    </source>
</reference>
<protein>
    <submittedName>
        <fullName evidence="3">Regulator</fullName>
    </submittedName>
</protein>
<feature type="compositionally biased region" description="Low complexity" evidence="1">
    <location>
        <begin position="65"/>
        <end position="81"/>
    </location>
</feature>
<evidence type="ECO:0000256" key="1">
    <source>
        <dbReference type="SAM" id="MobiDB-lite"/>
    </source>
</evidence>
<name>A0A2K1SUI6_GARVA</name>
<evidence type="ECO:0000259" key="2">
    <source>
        <dbReference type="Pfam" id="PF13556"/>
    </source>
</evidence>
<accession>A0A2K1SUI6</accession>
<dbReference type="OrthoDB" id="3246591at2"/>
<feature type="region of interest" description="Disordered" evidence="1">
    <location>
        <begin position="111"/>
        <end position="218"/>
    </location>
</feature>
<dbReference type="InterPro" id="IPR051448">
    <property type="entry name" value="CdaR-like_regulators"/>
</dbReference>
<feature type="compositionally biased region" description="Low complexity" evidence="1">
    <location>
        <begin position="111"/>
        <end position="136"/>
    </location>
</feature>
<gene>
    <name evidence="3" type="ORF">BFS05_03710</name>
</gene>
<sequence>MSDAICAESNDSNDKNHTSLAEGDSISPRNDIPQSLSLDIDFLSLLTGVKADGSSIYASEHSKQSEQSNQYNQSNREYESSAYQGASNNAYSNNAYPNNAELSAYPVATTNTTNPVNTANTDSYESSINSESNSESPYKTNYENQKNSEESTTSEEPTKKRKHHLWHFGSRNSQKNQESKDDKNSKNAKDAKDSQKTNGDDTPHFTVLPTAPSSEEKLGIFDNRDGQVFDSATRLRLHTLIATCLMNGIADQRVSALMHLLQWPNNPKIIVIAGTYGAAKKKDNGPTRRVVTHETPNNTDTLRRTIWPMLSSCNAYDAIVESVQSDAIERIASAWNINSIVHSKEEKNKSKSKNDNNDFENNGFASPSHIIILAIREDPPKQALEKLCSVFEPSKKPIVISSIAKSVSQVSSAITATLASLAVAPSVNHLPNIIHTDDVLPERALIGDSSAIDTLYTSVYQSLAPYSEDDPTLSTIDMFLRFGGALDQTAHELNVHPNTVRYRLRKVAQTTGWDATDPRAAYVLQTAITIGRIRDSH</sequence>
<dbReference type="Pfam" id="PF13556">
    <property type="entry name" value="HTH_30"/>
    <property type="match status" value="1"/>
</dbReference>
<feature type="domain" description="PucR C-terminal helix-turn-helix" evidence="2">
    <location>
        <begin position="473"/>
        <end position="529"/>
    </location>
</feature>
<dbReference type="PANTHER" id="PTHR33744">
    <property type="entry name" value="CARBOHYDRATE DIACID REGULATOR"/>
    <property type="match status" value="1"/>
</dbReference>
<proteinExistence type="predicted"/>
<dbReference type="Proteomes" id="UP000236146">
    <property type="component" value="Unassembled WGS sequence"/>
</dbReference>
<dbReference type="Gene3D" id="1.10.10.2840">
    <property type="entry name" value="PucR C-terminal helix-turn-helix domain"/>
    <property type="match status" value="1"/>
</dbReference>
<feature type="compositionally biased region" description="Basic and acidic residues" evidence="1">
    <location>
        <begin position="177"/>
        <end position="203"/>
    </location>
</feature>
<comment type="caution">
    <text evidence="3">The sequence shown here is derived from an EMBL/GenBank/DDBJ whole genome shotgun (WGS) entry which is preliminary data.</text>
</comment>
<dbReference type="PANTHER" id="PTHR33744:SF7">
    <property type="entry name" value="PUCR FAMILY TRANSCRIPTIONAL REGULATOR"/>
    <property type="match status" value="1"/>
</dbReference>
<feature type="region of interest" description="Disordered" evidence="1">
    <location>
        <begin position="57"/>
        <end position="81"/>
    </location>
</feature>
<dbReference type="InterPro" id="IPR042070">
    <property type="entry name" value="PucR_C-HTH_sf"/>
</dbReference>
<dbReference type="EMBL" id="MNLH01000003">
    <property type="protein sequence ID" value="PNS43172.1"/>
    <property type="molecule type" value="Genomic_DNA"/>
</dbReference>
<feature type="region of interest" description="Disordered" evidence="1">
    <location>
        <begin position="1"/>
        <end position="33"/>
    </location>
</feature>
<dbReference type="AlphaFoldDB" id="A0A2K1SUI6"/>
<evidence type="ECO:0000313" key="3">
    <source>
        <dbReference type="EMBL" id="PNS43172.1"/>
    </source>
</evidence>
<dbReference type="InterPro" id="IPR025736">
    <property type="entry name" value="PucR_C-HTH_dom"/>
</dbReference>
<dbReference type="RefSeq" id="WP_103084662.1">
    <property type="nucleotide sequence ID" value="NZ_MNLH01000003.1"/>
</dbReference>
<organism evidence="3 4">
    <name type="scientific">Gardnerella vaginalis</name>
    <dbReference type="NCBI Taxonomy" id="2702"/>
    <lineage>
        <taxon>Bacteria</taxon>
        <taxon>Bacillati</taxon>
        <taxon>Actinomycetota</taxon>
        <taxon>Actinomycetes</taxon>
        <taxon>Bifidobacteriales</taxon>
        <taxon>Bifidobacteriaceae</taxon>
        <taxon>Gardnerella</taxon>
    </lineage>
</organism>